<feature type="region of interest" description="Disordered" evidence="1">
    <location>
        <begin position="1"/>
        <end position="34"/>
    </location>
</feature>
<accession>B5G1G1</accession>
<protein>
    <submittedName>
        <fullName evidence="2">Putative cold inducible RNA binding protein variant 1</fullName>
    </submittedName>
</protein>
<proteinExistence type="evidence at transcript level"/>
<sequence length="34" mass="3874">MRESSLSAGSVSTPMSSHWSKSSLNTDRFLKSWW</sequence>
<reference evidence="2" key="1">
    <citation type="journal article" date="2006" name="Proc. Natl. Acad. Sci. U.S.A.">
        <title>A molecular neuroethological approach for identifying and characterizing a cascade of behaviorally regulated genes.</title>
        <authorList>
            <person name="Wada K."/>
            <person name="Howard J.T."/>
            <person name="McConnell P."/>
            <person name="Whitney O."/>
            <person name="Lints T."/>
            <person name="Rivas M.V."/>
            <person name="Horita H."/>
            <person name="Patterson M.A."/>
            <person name="White S.A."/>
            <person name="Scharff C."/>
            <person name="Haesler S."/>
            <person name="Zhao S."/>
            <person name="Sakaguchi H."/>
            <person name="Hagiwara M."/>
            <person name="Shiraki T."/>
            <person name="Hirozane-Kishikawa T."/>
            <person name="Skene P."/>
            <person name="Hayashizaki Y."/>
            <person name="Carninci P."/>
            <person name="Jarvis E.D."/>
        </authorList>
    </citation>
    <scope>NUCLEOTIDE SEQUENCE</scope>
    <source>
        <tissue evidence="2">Whole brain</tissue>
    </source>
</reference>
<organism evidence="2">
    <name type="scientific">Taeniopygia guttata</name>
    <name type="common">Zebra finch</name>
    <name type="synonym">Poephila guttata</name>
    <dbReference type="NCBI Taxonomy" id="59729"/>
    <lineage>
        <taxon>Eukaryota</taxon>
        <taxon>Metazoa</taxon>
        <taxon>Chordata</taxon>
        <taxon>Craniata</taxon>
        <taxon>Vertebrata</taxon>
        <taxon>Euteleostomi</taxon>
        <taxon>Archelosauria</taxon>
        <taxon>Archosauria</taxon>
        <taxon>Dinosauria</taxon>
        <taxon>Saurischia</taxon>
        <taxon>Theropoda</taxon>
        <taxon>Coelurosauria</taxon>
        <taxon>Aves</taxon>
        <taxon>Neognathae</taxon>
        <taxon>Neoaves</taxon>
        <taxon>Telluraves</taxon>
        <taxon>Australaves</taxon>
        <taxon>Passeriformes</taxon>
        <taxon>Passeroidea</taxon>
        <taxon>Estrildidae</taxon>
        <taxon>Estrildinae</taxon>
        <taxon>Taeniopygia</taxon>
    </lineage>
</organism>
<evidence type="ECO:0000313" key="2">
    <source>
        <dbReference type="EMBL" id="ACH45122.1"/>
    </source>
</evidence>
<feature type="compositionally biased region" description="Polar residues" evidence="1">
    <location>
        <begin position="1"/>
        <end position="26"/>
    </location>
</feature>
<evidence type="ECO:0000256" key="1">
    <source>
        <dbReference type="SAM" id="MobiDB-lite"/>
    </source>
</evidence>
<dbReference type="AlphaFoldDB" id="B5G1G1"/>
<name>B5G1G1_TAEGU</name>
<dbReference type="EMBL" id="DQ215537">
    <property type="protein sequence ID" value="ACH45122.1"/>
    <property type="molecule type" value="mRNA"/>
</dbReference>